<comment type="caution">
    <text evidence="5">The sequence shown here is derived from an EMBL/GenBank/DDBJ whole genome shotgun (WGS) entry which is preliminary data.</text>
</comment>
<gene>
    <name evidence="5" type="ORF">LV83_01302</name>
</gene>
<dbReference type="AlphaFoldDB" id="A0A327PLB9"/>
<proteinExistence type="predicted"/>
<dbReference type="PANTHER" id="PTHR32183:SF11">
    <property type="entry name" value="THIOL METHYLTRANSFERASE 2-RELATED"/>
    <property type="match status" value="1"/>
</dbReference>
<accession>A0A327PLB9</accession>
<name>A0A327PLB9_9BACT</name>
<dbReference type="SUPFAM" id="SSF53335">
    <property type="entry name" value="S-adenosyl-L-methionine-dependent methyltransferases"/>
    <property type="match status" value="1"/>
</dbReference>
<evidence type="ECO:0000256" key="2">
    <source>
        <dbReference type="ARBA" id="ARBA00022603"/>
    </source>
</evidence>
<organism evidence="5 6">
    <name type="scientific">Algoriphagus yeomjeoni</name>
    <dbReference type="NCBI Taxonomy" id="291403"/>
    <lineage>
        <taxon>Bacteria</taxon>
        <taxon>Pseudomonadati</taxon>
        <taxon>Bacteroidota</taxon>
        <taxon>Cytophagia</taxon>
        <taxon>Cytophagales</taxon>
        <taxon>Cyclobacteriaceae</taxon>
        <taxon>Algoriphagus</taxon>
    </lineage>
</organism>
<dbReference type="CDD" id="cd02440">
    <property type="entry name" value="AdoMet_MTases"/>
    <property type="match status" value="1"/>
</dbReference>
<dbReference type="GO" id="GO:0008757">
    <property type="term" value="F:S-adenosylmethionine-dependent methyltransferase activity"/>
    <property type="evidence" value="ECO:0007669"/>
    <property type="project" value="InterPro"/>
</dbReference>
<dbReference type="OrthoDB" id="9778208at2"/>
<dbReference type="InterPro" id="IPR029063">
    <property type="entry name" value="SAM-dependent_MTases_sf"/>
</dbReference>
<dbReference type="Proteomes" id="UP000249610">
    <property type="component" value="Unassembled WGS sequence"/>
</dbReference>
<evidence type="ECO:0000313" key="6">
    <source>
        <dbReference type="Proteomes" id="UP000249610"/>
    </source>
</evidence>
<evidence type="ECO:0000313" key="5">
    <source>
        <dbReference type="EMBL" id="RAI92074.1"/>
    </source>
</evidence>
<evidence type="ECO:0000256" key="1">
    <source>
        <dbReference type="ARBA" id="ARBA00022553"/>
    </source>
</evidence>
<keyword evidence="6" id="KW-1185">Reference proteome</keyword>
<keyword evidence="1" id="KW-0597">Phosphoprotein</keyword>
<keyword evidence="2 5" id="KW-0489">Methyltransferase</keyword>
<dbReference type="RefSeq" id="WP_111610716.1">
    <property type="nucleotide sequence ID" value="NZ_QLLK01000003.1"/>
</dbReference>
<protein>
    <submittedName>
        <fullName evidence="5">Thiopurine S-methyltransferase</fullName>
    </submittedName>
</protein>
<dbReference type="EMBL" id="QLLK01000003">
    <property type="protein sequence ID" value="RAI92074.1"/>
    <property type="molecule type" value="Genomic_DNA"/>
</dbReference>
<dbReference type="Pfam" id="PF05724">
    <property type="entry name" value="TPMT"/>
    <property type="match status" value="1"/>
</dbReference>
<reference evidence="5 6" key="1">
    <citation type="submission" date="2018-06" db="EMBL/GenBank/DDBJ databases">
        <title>Genomic Encyclopedia of Archaeal and Bacterial Type Strains, Phase II (KMG-II): from individual species to whole genera.</title>
        <authorList>
            <person name="Goeker M."/>
        </authorList>
    </citation>
    <scope>NUCLEOTIDE SEQUENCE [LARGE SCALE GENOMIC DNA]</scope>
    <source>
        <strain evidence="5 6">DSM 23446</strain>
    </source>
</reference>
<dbReference type="PANTHER" id="PTHR32183">
    <property type="match status" value="1"/>
</dbReference>
<keyword evidence="3 5" id="KW-0808">Transferase</keyword>
<evidence type="ECO:0000256" key="4">
    <source>
        <dbReference type="ARBA" id="ARBA00022691"/>
    </source>
</evidence>
<dbReference type="GO" id="GO:0032259">
    <property type="term" value="P:methylation"/>
    <property type="evidence" value="ECO:0007669"/>
    <property type="project" value="UniProtKB-KW"/>
</dbReference>
<sequence>MAFLDKDYWTERYATGKTGWDIGFASPPLIQYLDQIENKTLQVLVPGAGSGYEVAYARKLGFKNLHILDFSEEALVRFNAIDPGFPASQIHHQDFFEHQGSYDLILEQTFFCALDPSLRTNYALKMKELLKPNGKLVGVWFDREFDFDGPPFGGKSAEYRSLFEQYFDVIICSPCYNSIPERASSEVFMILGNSKIQDVF</sequence>
<dbReference type="InterPro" id="IPR008854">
    <property type="entry name" value="TPMT"/>
</dbReference>
<dbReference type="Gene3D" id="3.40.50.150">
    <property type="entry name" value="Vaccinia Virus protein VP39"/>
    <property type="match status" value="1"/>
</dbReference>
<keyword evidence="4" id="KW-0949">S-adenosyl-L-methionine</keyword>
<dbReference type="PROSITE" id="PS51585">
    <property type="entry name" value="SAM_MT_TPMT"/>
    <property type="match status" value="1"/>
</dbReference>
<evidence type="ECO:0000256" key="3">
    <source>
        <dbReference type="ARBA" id="ARBA00022679"/>
    </source>
</evidence>